<dbReference type="GO" id="GO:0051879">
    <property type="term" value="F:Hsp90 protein binding"/>
    <property type="evidence" value="ECO:0007669"/>
    <property type="project" value="TreeGrafter"/>
</dbReference>
<feature type="domain" description="STI1" evidence="12">
    <location>
        <begin position="500"/>
        <end position="539"/>
    </location>
</feature>
<dbReference type="PROSITE" id="PS50005">
    <property type="entry name" value="TPR"/>
    <property type="match status" value="7"/>
</dbReference>
<feature type="domain" description="STI1" evidence="12">
    <location>
        <begin position="129"/>
        <end position="176"/>
    </location>
</feature>
<feature type="repeat" description="TPR" evidence="10">
    <location>
        <begin position="365"/>
        <end position="398"/>
    </location>
</feature>
<evidence type="ECO:0000256" key="1">
    <source>
        <dbReference type="ARBA" id="ARBA00004496"/>
    </source>
</evidence>
<keyword evidence="13" id="KW-1185">Reference proteome</keyword>
<proteinExistence type="predicted"/>
<feature type="repeat" description="TPR" evidence="10">
    <location>
        <begin position="230"/>
        <end position="263"/>
    </location>
</feature>
<comment type="subunit">
    <text evidence="7">Monomer. Homodimer. Forms a complex composed of HOP and chaperones HSP70 and HSP90; the interaction is stronger in the absence of ATP. Interacts (via TPR 1, 2, 3, 7, 8 and 9 repeats) with HSP70 (via C-terminus); the interaction is direct and is stronger in the absence of ATP. Interacts (via TPR 4, 5 and 6 repeats) with HSP90 (via C-terminus); the interaction is direct.</text>
</comment>
<feature type="region of interest" description="Disordered" evidence="11">
    <location>
        <begin position="196"/>
        <end position="236"/>
    </location>
</feature>
<dbReference type="PANTHER" id="PTHR22904:SF523">
    <property type="entry name" value="STRESS-INDUCED-PHOSPHOPROTEIN 1"/>
    <property type="match status" value="1"/>
</dbReference>
<feature type="compositionally biased region" description="Basic and acidic residues" evidence="11">
    <location>
        <begin position="222"/>
        <end position="236"/>
    </location>
</feature>
<comment type="subcellular location">
    <subcellularLocation>
        <location evidence="1">Cytoplasm</location>
    </subcellularLocation>
</comment>
<reference evidence="14" key="1">
    <citation type="submission" date="2025-08" db="UniProtKB">
        <authorList>
            <consortium name="RefSeq"/>
        </authorList>
    </citation>
    <scope>IDENTIFICATION</scope>
</reference>
<dbReference type="Pfam" id="PF00515">
    <property type="entry name" value="TPR_1"/>
    <property type="match status" value="2"/>
</dbReference>
<evidence type="ECO:0000256" key="9">
    <source>
        <dbReference type="ARBA" id="ARBA00076447"/>
    </source>
</evidence>
<evidence type="ECO:0000256" key="3">
    <source>
        <dbReference type="ARBA" id="ARBA00022737"/>
    </source>
</evidence>
<feature type="repeat" description="TPR" evidence="10">
    <location>
        <begin position="399"/>
        <end position="432"/>
    </location>
</feature>
<dbReference type="FunFam" id="1.25.40.10:FF:000010">
    <property type="entry name" value="Stress-induced phosphoprotein 1"/>
    <property type="match status" value="1"/>
</dbReference>
<evidence type="ECO:0000256" key="2">
    <source>
        <dbReference type="ARBA" id="ARBA00022490"/>
    </source>
</evidence>
<comment type="function">
    <text evidence="6">Acts as a co-chaperone and mediates the association of the chaperones HSP70 and HSP90 probably facilitating substrate transfer from HSP70 to HSP90. Stimulates HSP70 ATPase activity and, in contrast, inhibits HSP90 ATPase activity.</text>
</comment>
<feature type="compositionally biased region" description="Low complexity" evidence="11">
    <location>
        <begin position="212"/>
        <end position="221"/>
    </location>
</feature>
<dbReference type="RefSeq" id="XP_026191572.1">
    <property type="nucleotide sequence ID" value="XM_026335787.1"/>
</dbReference>
<evidence type="ECO:0000256" key="5">
    <source>
        <dbReference type="ARBA" id="ARBA00023054"/>
    </source>
</evidence>
<evidence type="ECO:0000313" key="13">
    <source>
        <dbReference type="Proteomes" id="UP000515125"/>
    </source>
</evidence>
<dbReference type="SUPFAM" id="SSF48452">
    <property type="entry name" value="TPR-like"/>
    <property type="match status" value="3"/>
</dbReference>
<dbReference type="OrthoDB" id="2423701at2759"/>
<organism evidence="13 14">
    <name type="scientific">Cyclospora cayetanensis</name>
    <dbReference type="NCBI Taxonomy" id="88456"/>
    <lineage>
        <taxon>Eukaryota</taxon>
        <taxon>Sar</taxon>
        <taxon>Alveolata</taxon>
        <taxon>Apicomplexa</taxon>
        <taxon>Conoidasida</taxon>
        <taxon>Coccidia</taxon>
        <taxon>Eucoccidiorida</taxon>
        <taxon>Eimeriorina</taxon>
        <taxon>Eimeriidae</taxon>
        <taxon>Cyclospora</taxon>
    </lineage>
</organism>
<evidence type="ECO:0000256" key="4">
    <source>
        <dbReference type="ARBA" id="ARBA00022803"/>
    </source>
</evidence>
<dbReference type="Gene3D" id="1.25.40.10">
    <property type="entry name" value="Tetratricopeptide repeat domain"/>
    <property type="match status" value="3"/>
</dbReference>
<keyword evidence="5" id="KW-0175">Coiled coil</keyword>
<dbReference type="SMART" id="SM00028">
    <property type="entry name" value="TPR"/>
    <property type="match status" value="9"/>
</dbReference>
<dbReference type="FunFam" id="1.25.40.10:FF:000027">
    <property type="entry name" value="stress-induced-phosphoprotein 1 isoform X1"/>
    <property type="match status" value="1"/>
</dbReference>
<feature type="repeat" description="TPR" evidence="10">
    <location>
        <begin position="433"/>
        <end position="466"/>
    </location>
</feature>
<keyword evidence="4 10" id="KW-0802">TPR repeat</keyword>
<name>A0A6P6RVS3_9EIME</name>
<dbReference type="InterPro" id="IPR041243">
    <property type="entry name" value="STI1/HOP_DP"/>
</dbReference>
<evidence type="ECO:0000259" key="12">
    <source>
        <dbReference type="SMART" id="SM00727"/>
    </source>
</evidence>
<evidence type="ECO:0000256" key="8">
    <source>
        <dbReference type="ARBA" id="ARBA00074766"/>
    </source>
</evidence>
<accession>A0A6P6RVS3</accession>
<dbReference type="InterPro" id="IPR019734">
    <property type="entry name" value="TPR_rpt"/>
</dbReference>
<dbReference type="Pfam" id="PF07719">
    <property type="entry name" value="TPR_2"/>
    <property type="match status" value="2"/>
</dbReference>
<dbReference type="InterPro" id="IPR011990">
    <property type="entry name" value="TPR-like_helical_dom_sf"/>
</dbReference>
<dbReference type="Gene3D" id="1.10.260.100">
    <property type="match status" value="1"/>
</dbReference>
<gene>
    <name evidence="14" type="primary">LOC34617886</name>
</gene>
<dbReference type="GeneID" id="34617886"/>
<dbReference type="InterPro" id="IPR013105">
    <property type="entry name" value="TPR_2"/>
</dbReference>
<dbReference type="FunFam" id="1.10.260.100:FF:000002">
    <property type="entry name" value="Stress-induced-phosphoprotein 1 (Hsp70/Hsp90-organizing)"/>
    <property type="match status" value="1"/>
</dbReference>
<dbReference type="Pfam" id="PF13432">
    <property type="entry name" value="TPR_16"/>
    <property type="match status" value="1"/>
</dbReference>
<dbReference type="PANTHER" id="PTHR22904">
    <property type="entry name" value="TPR REPEAT CONTAINING PROTEIN"/>
    <property type="match status" value="1"/>
</dbReference>
<protein>
    <recommendedName>
        <fullName evidence="8">Hsp70-Hsp90 organising protein</fullName>
    </recommendedName>
    <alternativeName>
        <fullName evidence="9">Stress-inducible protein 1</fullName>
    </alternativeName>
</protein>
<dbReference type="PROSITE" id="PS50293">
    <property type="entry name" value="TPR_REGION"/>
    <property type="match status" value="1"/>
</dbReference>
<keyword evidence="2" id="KW-0963">Cytoplasm</keyword>
<dbReference type="FunFam" id="1.25.40.10:FF:000020">
    <property type="entry name" value="Stress-induced phosphoprotein 1"/>
    <property type="match status" value="1"/>
</dbReference>
<dbReference type="AlphaFoldDB" id="A0A6P6RVS3"/>
<evidence type="ECO:0000256" key="7">
    <source>
        <dbReference type="ARBA" id="ARBA00066016"/>
    </source>
</evidence>
<keyword evidence="3" id="KW-0677">Repeat</keyword>
<evidence type="ECO:0000313" key="14">
    <source>
        <dbReference type="RefSeq" id="XP_026191572.1"/>
    </source>
</evidence>
<dbReference type="Pfam" id="PF17830">
    <property type="entry name" value="STI1-HOP_DP"/>
    <property type="match status" value="1"/>
</dbReference>
<feature type="repeat" description="TPR" evidence="10">
    <location>
        <begin position="305"/>
        <end position="338"/>
    </location>
</feature>
<dbReference type="Proteomes" id="UP000515125">
    <property type="component" value="Unplaced"/>
</dbReference>
<dbReference type="Pfam" id="PF13424">
    <property type="entry name" value="TPR_12"/>
    <property type="match status" value="1"/>
</dbReference>
<evidence type="ECO:0000256" key="6">
    <source>
        <dbReference type="ARBA" id="ARBA00056105"/>
    </source>
</evidence>
<feature type="repeat" description="TPR" evidence="10">
    <location>
        <begin position="76"/>
        <end position="109"/>
    </location>
</feature>
<evidence type="ECO:0000256" key="11">
    <source>
        <dbReference type="SAM" id="MobiDB-lite"/>
    </source>
</evidence>
<dbReference type="GO" id="GO:0005737">
    <property type="term" value="C:cytoplasm"/>
    <property type="evidence" value="ECO:0007669"/>
    <property type="project" value="UniProtKB-SubCell"/>
</dbReference>
<dbReference type="InterPro" id="IPR006636">
    <property type="entry name" value="STI1_HS-bd"/>
</dbReference>
<feature type="repeat" description="TPR" evidence="10">
    <location>
        <begin position="8"/>
        <end position="41"/>
    </location>
</feature>
<evidence type="ECO:0000256" key="10">
    <source>
        <dbReference type="PROSITE-ProRule" id="PRU00339"/>
    </source>
</evidence>
<dbReference type="SMART" id="SM00727">
    <property type="entry name" value="STI1"/>
    <property type="match status" value="2"/>
</dbReference>
<sequence length="551" mass="61932">MASSAELAQEAKTKGNAAFQSGDFNAAVRHFTEAIGHSPSDAVLYSNRSGAYASLKQFENALKDADMCIQLKPDWAKGYSRKGLAEFNLGQLREAEATYTKGLALDPNNQTLQAALNEVKQSEASMREMQAMMAATQAVRSHPRLQKYSQEDPEYLQKLISLIGQIQANPNNLRLILAQPDVRIREGITVALGGTLEEEEAPPARSPPPPSASHASQAPAKELTEEQKQAEEKKKEGNALYKARKFEEALKAYDEAIALDPNELLYLNNKAAVYMELRDYDACIAECNKALERRYEVKADYEVVAKVYNRMAACYTRQKDYGKAIEMYEKSLCEANNRQTRAALADVKRLKDKADREAYIDPEKAEEHRQKGNDFFKNNDFPNAKKEYDEAILRNPKDAKLYSNRAAALTKLFEYPSALKDCETAISLDPSFVKAWSRKGTLHFLLKEYAKAMEAFDRGLAVDPNSKECMDGKMQVVRKVQQQQQSGEVDEEQMRHAMADPEIQQILRDPQMSIVLQNAQENPALLKDYLQDPKIRDGINKLITAGILRVA</sequence>